<accession>H5XWS6</accession>
<dbReference type="AlphaFoldDB" id="H5XWS6"/>
<reference evidence="1 2" key="1">
    <citation type="submission" date="2011-11" db="EMBL/GenBank/DDBJ databases">
        <title>The Noncontiguous Finished genome of Desulfosporosinus youngiae DSM 17734.</title>
        <authorList>
            <consortium name="US DOE Joint Genome Institute (JGI-PGF)"/>
            <person name="Lucas S."/>
            <person name="Han J."/>
            <person name="Lapidus A."/>
            <person name="Cheng J.-F."/>
            <person name="Goodwin L."/>
            <person name="Pitluck S."/>
            <person name="Peters L."/>
            <person name="Ovchinnikova G."/>
            <person name="Lu M."/>
            <person name="Land M.L."/>
            <person name="Hauser L."/>
            <person name="Pester M."/>
            <person name="Spring S."/>
            <person name="Ollivier B."/>
            <person name="Rattei T."/>
            <person name="Klenk H.-P."/>
            <person name="Wagner M."/>
            <person name="Loy A."/>
            <person name="Woyke T.J."/>
        </authorList>
    </citation>
    <scope>NUCLEOTIDE SEQUENCE [LARGE SCALE GENOMIC DNA]</scope>
    <source>
        <strain evidence="1 2">DSM 17734</strain>
    </source>
</reference>
<dbReference type="STRING" id="768710.DesyoDRAFT_3734"/>
<dbReference type="HOGENOM" id="CLU_2422191_0_0_9"/>
<protein>
    <submittedName>
        <fullName evidence="1">Uncharacterized protein</fullName>
    </submittedName>
</protein>
<dbReference type="Proteomes" id="UP000005104">
    <property type="component" value="Chromosome"/>
</dbReference>
<proteinExistence type="predicted"/>
<gene>
    <name evidence="1" type="ORF">DesyoDRAFT_3734</name>
</gene>
<sequence length="91" mass="10411">MVLGCIKQSKTIFIVRMRILEEDFEIATPYLGVWIDIYSINLLLANVVVGETSQSKSERLLLSWSQNMDILNSNIKISINGRSVYNFGRNE</sequence>
<evidence type="ECO:0000313" key="2">
    <source>
        <dbReference type="Proteomes" id="UP000005104"/>
    </source>
</evidence>
<evidence type="ECO:0000313" key="1">
    <source>
        <dbReference type="EMBL" id="EHQ90725.1"/>
    </source>
</evidence>
<name>H5XWS6_9FIRM</name>
<keyword evidence="2" id="KW-1185">Reference proteome</keyword>
<dbReference type="EMBL" id="CM001441">
    <property type="protein sequence ID" value="EHQ90725.1"/>
    <property type="molecule type" value="Genomic_DNA"/>
</dbReference>
<organism evidence="1 2">
    <name type="scientific">Desulfosporosinus youngiae DSM 17734</name>
    <dbReference type="NCBI Taxonomy" id="768710"/>
    <lineage>
        <taxon>Bacteria</taxon>
        <taxon>Bacillati</taxon>
        <taxon>Bacillota</taxon>
        <taxon>Clostridia</taxon>
        <taxon>Eubacteriales</taxon>
        <taxon>Desulfitobacteriaceae</taxon>
        <taxon>Desulfosporosinus</taxon>
    </lineage>
</organism>